<dbReference type="PANTHER" id="PTHR10332:SF36">
    <property type="entry name" value="EQUILIBRATIVE NUCLEOSIDE TRANSPORTER 1"/>
    <property type="match status" value="1"/>
</dbReference>
<evidence type="ECO:0000256" key="4">
    <source>
        <dbReference type="ARBA" id="ARBA00022692"/>
    </source>
</evidence>
<dbReference type="PANTHER" id="PTHR10332">
    <property type="entry name" value="EQUILIBRATIVE NUCLEOSIDE TRANSPORTER"/>
    <property type="match status" value="1"/>
</dbReference>
<protein>
    <submittedName>
        <fullName evidence="10">Autophagy-related protein</fullName>
    </submittedName>
</protein>
<evidence type="ECO:0000313" key="10">
    <source>
        <dbReference type="WBParaSite" id="NBR_0000219101-mRNA-1"/>
    </source>
</evidence>
<dbReference type="GO" id="GO:0005337">
    <property type="term" value="F:nucleoside transmembrane transporter activity"/>
    <property type="evidence" value="ECO:0007669"/>
    <property type="project" value="InterPro"/>
</dbReference>
<gene>
    <name evidence="8" type="ORF">NBR_LOCUS2192</name>
</gene>
<keyword evidence="3" id="KW-0813">Transport</keyword>
<name>A0A0N4XI39_NIPBR</name>
<dbReference type="AlphaFoldDB" id="A0A0N4XI39"/>
<keyword evidence="9" id="KW-1185">Reference proteome</keyword>
<dbReference type="Proteomes" id="UP000271162">
    <property type="component" value="Unassembled WGS sequence"/>
</dbReference>
<keyword evidence="6 7" id="KW-0472">Membrane</keyword>
<feature type="transmembrane region" description="Helical" evidence="7">
    <location>
        <begin position="106"/>
        <end position="127"/>
    </location>
</feature>
<organism evidence="10">
    <name type="scientific">Nippostrongylus brasiliensis</name>
    <name type="common">Rat hookworm</name>
    <dbReference type="NCBI Taxonomy" id="27835"/>
    <lineage>
        <taxon>Eukaryota</taxon>
        <taxon>Metazoa</taxon>
        <taxon>Ecdysozoa</taxon>
        <taxon>Nematoda</taxon>
        <taxon>Chromadorea</taxon>
        <taxon>Rhabditida</taxon>
        <taxon>Rhabditina</taxon>
        <taxon>Rhabditomorpha</taxon>
        <taxon>Strongyloidea</taxon>
        <taxon>Heligmosomidae</taxon>
        <taxon>Nippostrongylus</taxon>
    </lineage>
</organism>
<keyword evidence="4 7" id="KW-0812">Transmembrane</keyword>
<sequence length="161" mass="17680">NSPSGSVDKVEEKSDDADLGVPPIDTCHLAFAIVLLNGIGVLLPWNMFITIAPNYYVEYWFTVDGNKTSYAKSFMSALGITAQLPNFLMSLINVMQIIGGSLMIRIAGPLIVNCLNVIVILALVIFQDPDPDAMHWFYIVSLTIVMVMNASNGLYQVRIPI</sequence>
<reference evidence="10" key="1">
    <citation type="submission" date="2017-02" db="UniProtKB">
        <authorList>
            <consortium name="WormBaseParasite"/>
        </authorList>
    </citation>
    <scope>IDENTIFICATION</scope>
</reference>
<evidence type="ECO:0000256" key="6">
    <source>
        <dbReference type="ARBA" id="ARBA00023136"/>
    </source>
</evidence>
<comment type="similarity">
    <text evidence="2">Belongs to the SLC29A/ENT transporter (TC 2.A.57) family.</text>
</comment>
<evidence type="ECO:0000256" key="5">
    <source>
        <dbReference type="ARBA" id="ARBA00022989"/>
    </source>
</evidence>
<evidence type="ECO:0000256" key="3">
    <source>
        <dbReference type="ARBA" id="ARBA00022448"/>
    </source>
</evidence>
<feature type="transmembrane region" description="Helical" evidence="7">
    <location>
        <begin position="133"/>
        <end position="155"/>
    </location>
</feature>
<reference evidence="8 9" key="2">
    <citation type="submission" date="2018-11" db="EMBL/GenBank/DDBJ databases">
        <authorList>
            <consortium name="Pathogen Informatics"/>
        </authorList>
    </citation>
    <scope>NUCLEOTIDE SEQUENCE [LARGE SCALE GENOMIC DNA]</scope>
</reference>
<dbReference type="WBParaSite" id="NBR_0000219101-mRNA-1">
    <property type="protein sequence ID" value="NBR_0000219101-mRNA-1"/>
    <property type="gene ID" value="NBR_0000219101"/>
</dbReference>
<evidence type="ECO:0000256" key="1">
    <source>
        <dbReference type="ARBA" id="ARBA00004141"/>
    </source>
</evidence>
<evidence type="ECO:0000313" key="8">
    <source>
        <dbReference type="EMBL" id="VDL65781.1"/>
    </source>
</evidence>
<keyword evidence="5 7" id="KW-1133">Transmembrane helix</keyword>
<comment type="subcellular location">
    <subcellularLocation>
        <location evidence="1">Membrane</location>
        <topology evidence="1">Multi-pass membrane protein</topology>
    </subcellularLocation>
</comment>
<dbReference type="InterPro" id="IPR002259">
    <property type="entry name" value="Eqnu_transpt"/>
</dbReference>
<dbReference type="EMBL" id="UYSL01002328">
    <property type="protein sequence ID" value="VDL65781.1"/>
    <property type="molecule type" value="Genomic_DNA"/>
</dbReference>
<evidence type="ECO:0000256" key="7">
    <source>
        <dbReference type="SAM" id="Phobius"/>
    </source>
</evidence>
<accession>A0A0N4XI39</accession>
<evidence type="ECO:0000256" key="2">
    <source>
        <dbReference type="ARBA" id="ARBA00007965"/>
    </source>
</evidence>
<feature type="transmembrane region" description="Helical" evidence="7">
    <location>
        <begin position="29"/>
        <end position="53"/>
    </location>
</feature>
<evidence type="ECO:0000313" key="9">
    <source>
        <dbReference type="Proteomes" id="UP000271162"/>
    </source>
</evidence>
<dbReference type="GO" id="GO:0005886">
    <property type="term" value="C:plasma membrane"/>
    <property type="evidence" value="ECO:0007669"/>
    <property type="project" value="TreeGrafter"/>
</dbReference>
<proteinExistence type="inferred from homology"/>